<evidence type="ECO:0000313" key="3">
    <source>
        <dbReference type="EMBL" id="CDF89110.1"/>
    </source>
</evidence>
<feature type="coiled-coil region" evidence="1">
    <location>
        <begin position="27"/>
        <end position="86"/>
    </location>
</feature>
<feature type="region of interest" description="Disordered" evidence="2">
    <location>
        <begin position="341"/>
        <end position="399"/>
    </location>
</feature>
<dbReference type="Pfam" id="PF08238">
    <property type="entry name" value="Sel1"/>
    <property type="match status" value="3"/>
</dbReference>
<keyword evidence="1" id="KW-0175">Coiled coil</keyword>
<organism evidence="3 4">
    <name type="scientific">Zygosaccharomyces bailii (strain CLIB 213 / ATCC 58445 / CBS 680 / BCRC 21525 / NBRC 1098 / NCYC 1416 / NRRL Y-2227)</name>
    <dbReference type="NCBI Taxonomy" id="1333698"/>
    <lineage>
        <taxon>Eukaryota</taxon>
        <taxon>Fungi</taxon>
        <taxon>Dikarya</taxon>
        <taxon>Ascomycota</taxon>
        <taxon>Saccharomycotina</taxon>
        <taxon>Saccharomycetes</taxon>
        <taxon>Saccharomycetales</taxon>
        <taxon>Saccharomycetaceae</taxon>
        <taxon>Zygosaccharomyces</taxon>
    </lineage>
</organism>
<dbReference type="InterPro" id="IPR011990">
    <property type="entry name" value="TPR-like_helical_dom_sf"/>
</dbReference>
<feature type="region of interest" description="Disordered" evidence="2">
    <location>
        <begin position="220"/>
        <end position="288"/>
    </location>
</feature>
<dbReference type="PANTHER" id="PTHR43628:SF11">
    <property type="entry name" value="PROTEIN DSF2"/>
    <property type="match status" value="1"/>
</dbReference>
<dbReference type="OrthoDB" id="2148946at2759"/>
<dbReference type="GO" id="GO:0032153">
    <property type="term" value="C:cell division site"/>
    <property type="evidence" value="ECO:0007669"/>
    <property type="project" value="TreeGrafter"/>
</dbReference>
<evidence type="ECO:0000256" key="1">
    <source>
        <dbReference type="SAM" id="Coils"/>
    </source>
</evidence>
<feature type="compositionally biased region" description="Polar residues" evidence="2">
    <location>
        <begin position="235"/>
        <end position="245"/>
    </location>
</feature>
<feature type="region of interest" description="Disordered" evidence="2">
    <location>
        <begin position="149"/>
        <end position="172"/>
    </location>
</feature>
<dbReference type="AlphaFoldDB" id="A0A8J2T636"/>
<dbReference type="PANTHER" id="PTHR43628">
    <property type="entry name" value="ACTIVATOR OF C KINASE PROTEIN 1-RELATED"/>
    <property type="match status" value="1"/>
</dbReference>
<keyword evidence="4" id="KW-1185">Reference proteome</keyword>
<feature type="compositionally biased region" description="Polar residues" evidence="2">
    <location>
        <begin position="261"/>
        <end position="271"/>
    </location>
</feature>
<feature type="compositionally biased region" description="Polar residues" evidence="2">
    <location>
        <begin position="420"/>
        <end position="429"/>
    </location>
</feature>
<dbReference type="Gene3D" id="1.25.40.10">
    <property type="entry name" value="Tetratricopeptide repeat domain"/>
    <property type="match status" value="1"/>
</dbReference>
<dbReference type="InterPro" id="IPR006597">
    <property type="entry name" value="Sel1-like"/>
</dbReference>
<protein>
    <submittedName>
        <fullName evidence="3">ZYBA0S03-09362g1_1</fullName>
    </submittedName>
</protein>
<dbReference type="SUPFAM" id="SSF81901">
    <property type="entry name" value="HCP-like"/>
    <property type="match status" value="1"/>
</dbReference>
<dbReference type="SMART" id="SM00671">
    <property type="entry name" value="SEL1"/>
    <property type="match status" value="3"/>
</dbReference>
<gene>
    <name evidence="3" type="ORF">BN860_09362g</name>
</gene>
<proteinExistence type="predicted"/>
<feature type="compositionally biased region" description="Polar residues" evidence="2">
    <location>
        <begin position="376"/>
        <end position="395"/>
    </location>
</feature>
<reference evidence="4" key="1">
    <citation type="journal article" date="2013" name="Genome Announc.">
        <title>Genome sequence of the food spoilage yeast Zygosaccharomyces bailii CLIB 213(T).</title>
        <authorList>
            <person name="Galeote V."/>
            <person name="Bigey F."/>
            <person name="Devillers H."/>
            <person name="Neuveglise C."/>
            <person name="Dequin S."/>
        </authorList>
    </citation>
    <scope>NUCLEOTIDE SEQUENCE [LARGE SCALE GENOMIC DNA]</scope>
    <source>
        <strain evidence="4">CLIB 213 / ATCC 58445 / CBS 680 / CCRC 21525 / NBRC 1098 / NCYC 1416 / NRRL Y-2227</strain>
    </source>
</reference>
<feature type="region of interest" description="Disordered" evidence="2">
    <location>
        <begin position="420"/>
        <end position="468"/>
    </location>
</feature>
<accession>A0A8J2T636</accession>
<evidence type="ECO:0000256" key="2">
    <source>
        <dbReference type="SAM" id="MobiDB-lite"/>
    </source>
</evidence>
<dbReference type="Proteomes" id="UP000019375">
    <property type="component" value="Unassembled WGS sequence"/>
</dbReference>
<sequence length="697" mass="77464">METDTLEILSLYQYKGRNSSTLSFETVQTAERLLDKLELSVEDERLLQLALKEEQEEQEKLRKQNKEILETERKEKEIKEQEEQNHMVCVPAAGFPSLQNRRLTTPRKDMIVTLSVQDPLGQGEKGLCTYAEQHQPTKSRYSYFVEEVDSEEEAEHDNQFPSSKPKRTVKPTRARTVRAEIYGALNCGVSPLQRQPTIGSAYAAPKVVNFEKYRMDNSKLLSKSPSDKKDKLYKNISSGTSSSTELIRGQSSSLKSQHSSAVGSEASTPDHSSVKRKHSAATTIRNKDSATVSPIHIFHTNTVSNKSDGESVVSLTKDTPTKDRSKSLQRKKTTFSLKNFFRSPRNTKRKDSLHSGESTEDVNAMSATNSTNTSADTSVDTLVANSPSPKGTINDGTKPIRKYIFPTPIIPLESIPSQQELQTSALRKNTNSKHSRSLSDHYGLKNGQASHSSSSSTSQPLSRPQLGQRKLSLDSRHNLGPVSHFGSPDKGENEISAVAAGSAYHHSSPSTQHRRNNIANLDESARKLHDACNSGNREACLLYGMALRHGYGVIPDYKESLHYLFAATGLKSEQHDVLNSNIDPFELEHGHKIPELAPEPEAPALYEIALAYLKGYGTDHVDEAKGLKYLEKAASLSHLDAMCLSGTIWSKRSSVRKKDLARAAAWFRIAEKRGAHLIGADWIYRDKYVKDPKGYEG</sequence>
<feature type="compositionally biased region" description="Low complexity" evidence="2">
    <location>
        <begin position="251"/>
        <end position="260"/>
    </location>
</feature>
<dbReference type="InterPro" id="IPR052945">
    <property type="entry name" value="Mitotic_Regulator"/>
</dbReference>
<dbReference type="GO" id="GO:0010972">
    <property type="term" value="P:negative regulation of G2/M transition of mitotic cell cycle"/>
    <property type="evidence" value="ECO:0007669"/>
    <property type="project" value="TreeGrafter"/>
</dbReference>
<feature type="compositionally biased region" description="Low complexity" evidence="2">
    <location>
        <begin position="450"/>
        <end position="462"/>
    </location>
</feature>
<evidence type="ECO:0000313" key="4">
    <source>
        <dbReference type="Proteomes" id="UP000019375"/>
    </source>
</evidence>
<name>A0A8J2T636_ZYGB2</name>
<feature type="region of interest" description="Disordered" evidence="2">
    <location>
        <begin position="302"/>
        <end position="329"/>
    </location>
</feature>
<feature type="compositionally biased region" description="Low complexity" evidence="2">
    <location>
        <begin position="363"/>
        <end position="375"/>
    </location>
</feature>
<dbReference type="EMBL" id="HG316456">
    <property type="protein sequence ID" value="CDF89110.1"/>
    <property type="molecule type" value="Genomic_DNA"/>
</dbReference>